<evidence type="ECO:0000256" key="4">
    <source>
        <dbReference type="ARBA" id="ARBA00039536"/>
    </source>
</evidence>
<protein>
    <recommendedName>
        <fullName evidence="4">Protein alan shepard</fullName>
    </recommendedName>
</protein>
<evidence type="ECO:0000256" key="3">
    <source>
        <dbReference type="ARBA" id="ARBA00037469"/>
    </source>
</evidence>
<feature type="region of interest" description="Disordered" evidence="6">
    <location>
        <begin position="390"/>
        <end position="410"/>
    </location>
</feature>
<dbReference type="CDD" id="cd12244">
    <property type="entry name" value="RRM2_MSSP"/>
    <property type="match status" value="1"/>
</dbReference>
<name>A0A0L7LMW5_OPEBR</name>
<dbReference type="Proteomes" id="UP000037510">
    <property type="component" value="Unassembled WGS sequence"/>
</dbReference>
<evidence type="ECO:0000256" key="2">
    <source>
        <dbReference type="ARBA" id="ARBA00022884"/>
    </source>
</evidence>
<dbReference type="Pfam" id="PF00076">
    <property type="entry name" value="RRM_1"/>
    <property type="match status" value="2"/>
</dbReference>
<dbReference type="FunFam" id="3.30.70.330:FF:000169">
    <property type="entry name" value="protein alan shepard isoform X4"/>
    <property type="match status" value="1"/>
</dbReference>
<evidence type="ECO:0000313" key="8">
    <source>
        <dbReference type="EMBL" id="KOB76770.1"/>
    </source>
</evidence>
<feature type="region of interest" description="Disordered" evidence="6">
    <location>
        <begin position="1"/>
        <end position="61"/>
    </location>
</feature>
<evidence type="ECO:0000256" key="5">
    <source>
        <dbReference type="PROSITE-ProRule" id="PRU00176"/>
    </source>
</evidence>
<reference evidence="8 9" key="1">
    <citation type="journal article" date="2015" name="Genome Biol. Evol.">
        <title>The genome of winter moth (Operophtera brumata) provides a genomic perspective on sexual dimorphism and phenology.</title>
        <authorList>
            <person name="Derks M.F."/>
            <person name="Smit S."/>
            <person name="Salis L."/>
            <person name="Schijlen E."/>
            <person name="Bossers A."/>
            <person name="Mateman C."/>
            <person name="Pijl A.S."/>
            <person name="de Ridder D."/>
            <person name="Groenen M.A."/>
            <person name="Visser M.E."/>
            <person name="Megens H.J."/>
        </authorList>
    </citation>
    <scope>NUCLEOTIDE SEQUENCE [LARGE SCALE GENOMIC DNA]</scope>
    <source>
        <strain evidence="8">WM2013NL</strain>
        <tissue evidence="8">Head and thorax</tissue>
    </source>
</reference>
<organism evidence="8 9">
    <name type="scientific">Operophtera brumata</name>
    <name type="common">Winter moth</name>
    <name type="synonym">Phalaena brumata</name>
    <dbReference type="NCBI Taxonomy" id="104452"/>
    <lineage>
        <taxon>Eukaryota</taxon>
        <taxon>Metazoa</taxon>
        <taxon>Ecdysozoa</taxon>
        <taxon>Arthropoda</taxon>
        <taxon>Hexapoda</taxon>
        <taxon>Insecta</taxon>
        <taxon>Pterygota</taxon>
        <taxon>Neoptera</taxon>
        <taxon>Endopterygota</taxon>
        <taxon>Lepidoptera</taxon>
        <taxon>Glossata</taxon>
        <taxon>Ditrysia</taxon>
        <taxon>Geometroidea</taxon>
        <taxon>Geometridae</taxon>
        <taxon>Larentiinae</taxon>
        <taxon>Operophtera</taxon>
    </lineage>
</organism>
<comment type="caution">
    <text evidence="8">The sequence shown here is derived from an EMBL/GenBank/DDBJ whole genome shotgun (WGS) entry which is preliminary data.</text>
</comment>
<comment type="function">
    <text evidence="3">Has a role in the perception of gravity.</text>
</comment>
<sequence length="410" mass="43825">YSGATMGGGCATTGARVPTAASPANTASSSSSNTGSAGGTRSTSLSTAPPPPASSASTGIGGEQLSRTNLYIRGLNQNTTDKDLVQMCQMYGNIISTKAILDKNTNKCKGYGFVDFETIASAEAAVKGLQAKGVQAQMAKVGIWFLRRLNRQQEQDPTNLYMANLPPHFKENDVDQLLAKFGQVVSTRILRDTYGQSKGVGFARMESREKCEQIIQMFNGNPIPGAKEPLLVKFADGGNKKKSLYKNDNNGGRVWRDNNDSLSQAMAVSSVYAGGVNAGAGGDCAGVYRGGAGVYGMAAFHHHHPQLHHHHAAHPAAAWLAPYATLIPPAHATHHAGHQAHPSHIPIDSVPSQYVNWDSLRPDSELYYFASHPYQYFTGPTAPIIQMPMESEHASTAASPDEAYQPYPPK</sequence>
<evidence type="ECO:0000259" key="7">
    <source>
        <dbReference type="PROSITE" id="PS50102"/>
    </source>
</evidence>
<dbReference type="AlphaFoldDB" id="A0A0L7LMW5"/>
<dbReference type="PRINTS" id="PR00961">
    <property type="entry name" value="HUDSXLRNA"/>
</dbReference>
<dbReference type="CDD" id="cd12243">
    <property type="entry name" value="RRM1_MSSP"/>
    <property type="match status" value="1"/>
</dbReference>
<dbReference type="InterPro" id="IPR035979">
    <property type="entry name" value="RBD_domain_sf"/>
</dbReference>
<dbReference type="GO" id="GO:0003723">
    <property type="term" value="F:RNA binding"/>
    <property type="evidence" value="ECO:0007669"/>
    <property type="project" value="UniProtKB-UniRule"/>
</dbReference>
<dbReference type="FunFam" id="3.30.70.330:FF:000012">
    <property type="entry name" value="RNA-binding motif, single-stranded-interacting protein 3 isoform 1"/>
    <property type="match status" value="1"/>
</dbReference>
<dbReference type="GO" id="GO:1990904">
    <property type="term" value="C:ribonucleoprotein complex"/>
    <property type="evidence" value="ECO:0007669"/>
    <property type="project" value="InterPro"/>
</dbReference>
<gene>
    <name evidence="8" type="ORF">OBRU01_05109</name>
</gene>
<dbReference type="InterPro" id="IPR002343">
    <property type="entry name" value="Hud_Sxl_RNA"/>
</dbReference>
<keyword evidence="1" id="KW-0677">Repeat</keyword>
<feature type="non-terminal residue" evidence="8">
    <location>
        <position position="1"/>
    </location>
</feature>
<accession>A0A0L7LMW5</accession>
<evidence type="ECO:0000256" key="1">
    <source>
        <dbReference type="ARBA" id="ARBA00022737"/>
    </source>
</evidence>
<dbReference type="InterPro" id="IPR000504">
    <property type="entry name" value="RRM_dom"/>
</dbReference>
<keyword evidence="2 5" id="KW-0694">RNA-binding</keyword>
<dbReference type="Gene3D" id="3.30.70.330">
    <property type="match status" value="2"/>
</dbReference>
<dbReference type="PANTHER" id="PTHR24012">
    <property type="entry name" value="RNA BINDING PROTEIN"/>
    <property type="match status" value="1"/>
</dbReference>
<proteinExistence type="predicted"/>
<dbReference type="SUPFAM" id="SSF54928">
    <property type="entry name" value="RNA-binding domain, RBD"/>
    <property type="match status" value="1"/>
</dbReference>
<dbReference type="PROSITE" id="PS50102">
    <property type="entry name" value="RRM"/>
    <property type="match status" value="2"/>
</dbReference>
<feature type="domain" description="RRM" evidence="7">
    <location>
        <begin position="158"/>
        <end position="237"/>
    </location>
</feature>
<dbReference type="STRING" id="104452.A0A0L7LMW5"/>
<feature type="domain" description="RRM" evidence="7">
    <location>
        <begin position="68"/>
        <end position="141"/>
    </location>
</feature>
<dbReference type="InterPro" id="IPR012677">
    <property type="entry name" value="Nucleotide-bd_a/b_plait_sf"/>
</dbReference>
<feature type="compositionally biased region" description="Low complexity" evidence="6">
    <location>
        <begin position="12"/>
        <end position="47"/>
    </location>
</feature>
<keyword evidence="9" id="KW-1185">Reference proteome</keyword>
<dbReference type="EMBL" id="JTDY01000532">
    <property type="protein sequence ID" value="KOB76770.1"/>
    <property type="molecule type" value="Genomic_DNA"/>
</dbReference>
<evidence type="ECO:0000256" key="6">
    <source>
        <dbReference type="SAM" id="MobiDB-lite"/>
    </source>
</evidence>
<feature type="compositionally biased region" description="Gly residues" evidence="6">
    <location>
        <begin position="1"/>
        <end position="11"/>
    </location>
</feature>
<dbReference type="SMART" id="SM00360">
    <property type="entry name" value="RRM"/>
    <property type="match status" value="2"/>
</dbReference>
<evidence type="ECO:0000313" key="9">
    <source>
        <dbReference type="Proteomes" id="UP000037510"/>
    </source>
</evidence>